<evidence type="ECO:0000256" key="4">
    <source>
        <dbReference type="ARBA" id="ARBA00022692"/>
    </source>
</evidence>
<dbReference type="EMBL" id="JACHFN010000012">
    <property type="protein sequence ID" value="MBB5235502.1"/>
    <property type="molecule type" value="Genomic_DNA"/>
</dbReference>
<dbReference type="Gene3D" id="1.10.3720.10">
    <property type="entry name" value="MetI-like"/>
    <property type="match status" value="1"/>
</dbReference>
<sequence>MTMNSKNPVVRTVTLLAFWLVVAVVLFYVLFPFYWALKTSFTGPARLSTEALQWLPSVPTWQNFRDVFAGQPFGRNLFNSVMVATGTVLLSLILSLLAAYALGKFRFRGKAVLMYIILAVSVFPQIAVLSGLYTMIQSFSLYNTWGGLILSYMIFTLPFTVWTLTAFVREIPTELEEAAYVDGASPLQTLFRVLLPVMTPALVTTGLLAFINAWNEYLFALTFTSDNSARTVPVSIANFSGATQFENPFGQIMAASVIVTVPLIILVLVFQRNIVSGLTAGAVKG</sequence>
<dbReference type="Pfam" id="PF00528">
    <property type="entry name" value="BPD_transp_1"/>
    <property type="match status" value="1"/>
</dbReference>
<feature type="transmembrane region" description="Helical" evidence="7">
    <location>
        <begin position="77"/>
        <end position="100"/>
    </location>
</feature>
<reference evidence="9 10" key="1">
    <citation type="submission" date="2020-08" db="EMBL/GenBank/DDBJ databases">
        <title>Genomic Encyclopedia of Type Strains, Phase IV (KMG-IV): sequencing the most valuable type-strain genomes for metagenomic binning, comparative biology and taxonomic classification.</title>
        <authorList>
            <person name="Goeker M."/>
        </authorList>
    </citation>
    <scope>NUCLEOTIDE SEQUENCE [LARGE SCALE GENOMIC DNA]</scope>
    <source>
        <strain evidence="9 10">DSM 101791</strain>
    </source>
</reference>
<dbReference type="SUPFAM" id="SSF161098">
    <property type="entry name" value="MetI-like"/>
    <property type="match status" value="1"/>
</dbReference>
<evidence type="ECO:0000259" key="8">
    <source>
        <dbReference type="PROSITE" id="PS50928"/>
    </source>
</evidence>
<dbReference type="InterPro" id="IPR050901">
    <property type="entry name" value="BP-dep_ABC_trans_perm"/>
</dbReference>
<keyword evidence="4 7" id="KW-0812">Transmembrane</keyword>
<name>A0A7W8GH37_9DEIO</name>
<dbReference type="GO" id="GO:0055085">
    <property type="term" value="P:transmembrane transport"/>
    <property type="evidence" value="ECO:0007669"/>
    <property type="project" value="InterPro"/>
</dbReference>
<evidence type="ECO:0000256" key="7">
    <source>
        <dbReference type="RuleBase" id="RU363032"/>
    </source>
</evidence>
<dbReference type="InterPro" id="IPR035906">
    <property type="entry name" value="MetI-like_sf"/>
</dbReference>
<keyword evidence="2 7" id="KW-0813">Transport</keyword>
<feature type="domain" description="ABC transmembrane type-1" evidence="8">
    <location>
        <begin position="77"/>
        <end position="270"/>
    </location>
</feature>
<gene>
    <name evidence="9" type="ORF">HNQ09_002959</name>
</gene>
<evidence type="ECO:0000313" key="9">
    <source>
        <dbReference type="EMBL" id="MBB5235502.1"/>
    </source>
</evidence>
<evidence type="ECO:0000256" key="2">
    <source>
        <dbReference type="ARBA" id="ARBA00022448"/>
    </source>
</evidence>
<feature type="transmembrane region" description="Helical" evidence="7">
    <location>
        <begin position="189"/>
        <end position="211"/>
    </location>
</feature>
<evidence type="ECO:0000313" key="10">
    <source>
        <dbReference type="Proteomes" id="UP000525389"/>
    </source>
</evidence>
<evidence type="ECO:0000256" key="5">
    <source>
        <dbReference type="ARBA" id="ARBA00022989"/>
    </source>
</evidence>
<dbReference type="CDD" id="cd06261">
    <property type="entry name" value="TM_PBP2"/>
    <property type="match status" value="1"/>
</dbReference>
<comment type="similarity">
    <text evidence="7">Belongs to the binding-protein-dependent transport system permease family.</text>
</comment>
<feature type="transmembrane region" description="Helical" evidence="7">
    <location>
        <begin position="249"/>
        <end position="270"/>
    </location>
</feature>
<comment type="subcellular location">
    <subcellularLocation>
        <location evidence="1 7">Cell membrane</location>
        <topology evidence="1 7">Multi-pass membrane protein</topology>
    </subcellularLocation>
</comment>
<accession>A0A7W8GH37</accession>
<dbReference type="PROSITE" id="PS50928">
    <property type="entry name" value="ABC_TM1"/>
    <property type="match status" value="1"/>
</dbReference>
<dbReference type="PANTHER" id="PTHR32243:SF18">
    <property type="entry name" value="INNER MEMBRANE ABC TRANSPORTER PERMEASE PROTEIN YCJP"/>
    <property type="match status" value="1"/>
</dbReference>
<comment type="caution">
    <text evidence="9">The sequence shown here is derived from an EMBL/GenBank/DDBJ whole genome shotgun (WGS) entry which is preliminary data.</text>
</comment>
<keyword evidence="3" id="KW-1003">Cell membrane</keyword>
<feature type="transmembrane region" description="Helical" evidence="7">
    <location>
        <begin position="148"/>
        <end position="168"/>
    </location>
</feature>
<dbReference type="PANTHER" id="PTHR32243">
    <property type="entry name" value="MALTOSE TRANSPORT SYSTEM PERMEASE-RELATED"/>
    <property type="match status" value="1"/>
</dbReference>
<protein>
    <submittedName>
        <fullName evidence="9">Trehalose/maltose transport system permease protein</fullName>
    </submittedName>
</protein>
<proteinExistence type="inferred from homology"/>
<keyword evidence="5 7" id="KW-1133">Transmembrane helix</keyword>
<keyword evidence="10" id="KW-1185">Reference proteome</keyword>
<evidence type="ECO:0000256" key="3">
    <source>
        <dbReference type="ARBA" id="ARBA00022475"/>
    </source>
</evidence>
<dbReference type="Proteomes" id="UP000525389">
    <property type="component" value="Unassembled WGS sequence"/>
</dbReference>
<dbReference type="InterPro" id="IPR000515">
    <property type="entry name" value="MetI-like"/>
</dbReference>
<feature type="transmembrane region" description="Helical" evidence="7">
    <location>
        <begin position="112"/>
        <end position="136"/>
    </location>
</feature>
<keyword evidence="6 7" id="KW-0472">Membrane</keyword>
<evidence type="ECO:0000256" key="6">
    <source>
        <dbReference type="ARBA" id="ARBA00023136"/>
    </source>
</evidence>
<dbReference type="AlphaFoldDB" id="A0A7W8GH37"/>
<dbReference type="GO" id="GO:0005886">
    <property type="term" value="C:plasma membrane"/>
    <property type="evidence" value="ECO:0007669"/>
    <property type="project" value="UniProtKB-SubCell"/>
</dbReference>
<evidence type="ECO:0000256" key="1">
    <source>
        <dbReference type="ARBA" id="ARBA00004651"/>
    </source>
</evidence>
<feature type="transmembrane region" description="Helical" evidence="7">
    <location>
        <begin position="12"/>
        <end position="37"/>
    </location>
</feature>
<organism evidence="9 10">
    <name type="scientific">Deinococcus budaensis</name>
    <dbReference type="NCBI Taxonomy" id="1665626"/>
    <lineage>
        <taxon>Bacteria</taxon>
        <taxon>Thermotogati</taxon>
        <taxon>Deinococcota</taxon>
        <taxon>Deinococci</taxon>
        <taxon>Deinococcales</taxon>
        <taxon>Deinococcaceae</taxon>
        <taxon>Deinococcus</taxon>
    </lineage>
</organism>